<keyword evidence="3" id="KW-1185">Reference proteome</keyword>
<feature type="signal peptide" evidence="1">
    <location>
        <begin position="1"/>
        <end position="18"/>
    </location>
</feature>
<dbReference type="InterPro" id="IPR036439">
    <property type="entry name" value="Dockerin_dom_sf"/>
</dbReference>
<dbReference type="RefSeq" id="WP_146445362.1">
    <property type="nucleotide sequence ID" value="NZ_SJPR01000003.1"/>
</dbReference>
<keyword evidence="1" id="KW-0732">Signal</keyword>
<dbReference type="OrthoDB" id="274380at2"/>
<accession>A0A5C6ABS2</accession>
<proteinExistence type="predicted"/>
<name>A0A5C6ABS2_9BACT</name>
<sequence length="272" mass="28674" precursor="true">MRSVLAIALLVAPASAGAAYVSPQLGGGSPGATGAMKHADVTLQSHAVLVHIDESVPMPRLRPLLEGDEFDPAAPYAMLSGKGYNSQYGWNAGGFINLPSGSAIWVEELDSSLGLEVYQAPVDANGYAPLFGANGSPERWKWSGRMSHNIYAATDFAVTAHWARYRVYLGDTTTGEPLPGYTPAEVTFEFALPGDYDLDGDVDGGDLALWTAAYRDTGPALAADGNGDGIVDAADYTVWRDNVSAAAVSVPEPSTVATAAVLVLARLRTRRW</sequence>
<dbReference type="GO" id="GO:0000272">
    <property type="term" value="P:polysaccharide catabolic process"/>
    <property type="evidence" value="ECO:0007669"/>
    <property type="project" value="InterPro"/>
</dbReference>
<evidence type="ECO:0008006" key="4">
    <source>
        <dbReference type="Google" id="ProtNLM"/>
    </source>
</evidence>
<evidence type="ECO:0000313" key="2">
    <source>
        <dbReference type="EMBL" id="TWT96860.1"/>
    </source>
</evidence>
<protein>
    <recommendedName>
        <fullName evidence="4">Dockerin domain-containing protein</fullName>
    </recommendedName>
</protein>
<reference evidence="2 3" key="1">
    <citation type="submission" date="2019-02" db="EMBL/GenBank/DDBJ databases">
        <title>Deep-cultivation of Planctomycetes and their phenomic and genomic characterization uncovers novel biology.</title>
        <authorList>
            <person name="Wiegand S."/>
            <person name="Jogler M."/>
            <person name="Boedeker C."/>
            <person name="Pinto D."/>
            <person name="Vollmers J."/>
            <person name="Rivas-Marin E."/>
            <person name="Kohn T."/>
            <person name="Peeters S.H."/>
            <person name="Heuer A."/>
            <person name="Rast P."/>
            <person name="Oberbeckmann S."/>
            <person name="Bunk B."/>
            <person name="Jeske O."/>
            <person name="Meyerdierks A."/>
            <person name="Storesund J.E."/>
            <person name="Kallscheuer N."/>
            <person name="Luecker S."/>
            <person name="Lage O.M."/>
            <person name="Pohl T."/>
            <person name="Merkel B.J."/>
            <person name="Hornburger P."/>
            <person name="Mueller R.-W."/>
            <person name="Bruemmer F."/>
            <person name="Labrenz M."/>
            <person name="Spormann A.M."/>
            <person name="Op Den Camp H."/>
            <person name="Overmann J."/>
            <person name="Amann R."/>
            <person name="Jetten M.S.M."/>
            <person name="Mascher T."/>
            <person name="Medema M.H."/>
            <person name="Devos D.P."/>
            <person name="Kaster A.-K."/>
            <person name="Ovreas L."/>
            <person name="Rohde M."/>
            <person name="Galperin M.Y."/>
            <person name="Jogler C."/>
        </authorList>
    </citation>
    <scope>NUCLEOTIDE SEQUENCE [LARGE SCALE GENOMIC DNA]</scope>
    <source>
        <strain evidence="2 3">Pla108</strain>
    </source>
</reference>
<organism evidence="2 3">
    <name type="scientific">Botrimarina colliarenosi</name>
    <dbReference type="NCBI Taxonomy" id="2528001"/>
    <lineage>
        <taxon>Bacteria</taxon>
        <taxon>Pseudomonadati</taxon>
        <taxon>Planctomycetota</taxon>
        <taxon>Planctomycetia</taxon>
        <taxon>Pirellulales</taxon>
        <taxon>Lacipirellulaceae</taxon>
        <taxon>Botrimarina</taxon>
    </lineage>
</organism>
<evidence type="ECO:0000256" key="1">
    <source>
        <dbReference type="SAM" id="SignalP"/>
    </source>
</evidence>
<dbReference type="AlphaFoldDB" id="A0A5C6ABS2"/>
<gene>
    <name evidence="2" type="ORF">Pla108_26350</name>
</gene>
<dbReference type="Gene3D" id="1.10.1330.10">
    <property type="entry name" value="Dockerin domain"/>
    <property type="match status" value="1"/>
</dbReference>
<dbReference type="Proteomes" id="UP000317421">
    <property type="component" value="Unassembled WGS sequence"/>
</dbReference>
<comment type="caution">
    <text evidence="2">The sequence shown here is derived from an EMBL/GenBank/DDBJ whole genome shotgun (WGS) entry which is preliminary data.</text>
</comment>
<feature type="chain" id="PRO_5022842783" description="Dockerin domain-containing protein" evidence="1">
    <location>
        <begin position="19"/>
        <end position="272"/>
    </location>
</feature>
<evidence type="ECO:0000313" key="3">
    <source>
        <dbReference type="Proteomes" id="UP000317421"/>
    </source>
</evidence>
<dbReference type="SUPFAM" id="SSF63446">
    <property type="entry name" value="Type I dockerin domain"/>
    <property type="match status" value="1"/>
</dbReference>
<dbReference type="EMBL" id="SJPR01000003">
    <property type="protein sequence ID" value="TWT96860.1"/>
    <property type="molecule type" value="Genomic_DNA"/>
</dbReference>